<keyword evidence="1" id="KW-1133">Transmembrane helix</keyword>
<gene>
    <name evidence="2" type="ORF">EXN22_16045</name>
</gene>
<keyword evidence="1" id="KW-0472">Membrane</keyword>
<evidence type="ECO:0008006" key="4">
    <source>
        <dbReference type="Google" id="ProtNLM"/>
    </source>
</evidence>
<sequence length="118" mass="12724">MDRSATRSVLDMLPTLILGLSLALVGWLVFSVVLVELADTVTDDSSAYSSDEQQCSSESVQMLFGQQVGKEVLLVAKLLSGVSSVRVLSMPGRDLSYVPDRLNLEVNEQSRIVAAFCG</sequence>
<dbReference type="OrthoDB" id="7029782at2"/>
<dbReference type="Proteomes" id="UP000291130">
    <property type="component" value="Chromosome"/>
</dbReference>
<dbReference type="KEGG" id="ptk:EXN22_16045"/>
<dbReference type="AlphaFoldDB" id="A0A411MK10"/>
<evidence type="ECO:0000256" key="1">
    <source>
        <dbReference type="SAM" id="Phobius"/>
    </source>
</evidence>
<reference evidence="2 3" key="1">
    <citation type="submission" date="2019-02" db="EMBL/GenBank/DDBJ databases">
        <title>Complete genome sequence of Pseudomonas sp. SNU WT1 isolated from rainbow trout.</title>
        <authorList>
            <person name="Oh W.T."/>
            <person name="Park S.C."/>
        </authorList>
    </citation>
    <scope>NUCLEOTIDE SEQUENCE [LARGE SCALE GENOMIC DNA]</scope>
    <source>
        <strain evidence="2 3">SNU WT1</strain>
    </source>
</reference>
<proteinExistence type="predicted"/>
<dbReference type="Pfam" id="PF11720">
    <property type="entry name" value="Inhibitor_I78"/>
    <property type="match status" value="1"/>
</dbReference>
<feature type="transmembrane region" description="Helical" evidence="1">
    <location>
        <begin position="12"/>
        <end position="35"/>
    </location>
</feature>
<evidence type="ECO:0000313" key="3">
    <source>
        <dbReference type="Proteomes" id="UP000291130"/>
    </source>
</evidence>
<name>A0A411MK10_9PSED</name>
<keyword evidence="1" id="KW-0812">Transmembrane</keyword>
<dbReference type="EMBL" id="CP035952">
    <property type="protein sequence ID" value="QBF27132.1"/>
    <property type="molecule type" value="Genomic_DNA"/>
</dbReference>
<evidence type="ECO:0000313" key="2">
    <source>
        <dbReference type="EMBL" id="QBF27132.1"/>
    </source>
</evidence>
<protein>
    <recommendedName>
        <fullName evidence="4">Peptidase inhibitor I78 family protein</fullName>
    </recommendedName>
</protein>
<dbReference type="InterPro" id="IPR021719">
    <property type="entry name" value="Prot_inh_I78"/>
</dbReference>
<keyword evidence="3" id="KW-1185">Reference proteome</keyword>
<accession>A0A411MK10</accession>
<dbReference type="Gene3D" id="3.30.10.10">
    <property type="entry name" value="Trypsin Inhibitor V, subunit A"/>
    <property type="match status" value="1"/>
</dbReference>
<organism evidence="2 3">
    <name type="scientific">Pseudomonas tructae</name>
    <dbReference type="NCBI Taxonomy" id="2518644"/>
    <lineage>
        <taxon>Bacteria</taxon>
        <taxon>Pseudomonadati</taxon>
        <taxon>Pseudomonadota</taxon>
        <taxon>Gammaproteobacteria</taxon>
        <taxon>Pseudomonadales</taxon>
        <taxon>Pseudomonadaceae</taxon>
        <taxon>Pseudomonas</taxon>
    </lineage>
</organism>